<evidence type="ECO:0000256" key="1">
    <source>
        <dbReference type="SAM" id="MobiDB-lite"/>
    </source>
</evidence>
<feature type="region of interest" description="Disordered" evidence="1">
    <location>
        <begin position="24"/>
        <end position="55"/>
    </location>
</feature>
<reference evidence="4 5" key="1">
    <citation type="submission" date="2015-07" db="EMBL/GenBank/DDBJ databases">
        <title>Genome analysis of myxobacterium Chondromyces crocatus Cm c5 reveals a high potential for natural compound synthesis and the genetic basis for the loss of fruiting body formation.</title>
        <authorList>
            <person name="Zaburannyi N."/>
            <person name="Bunk B."/>
            <person name="Maier J."/>
            <person name="Overmann J."/>
            <person name="Mueller R."/>
        </authorList>
    </citation>
    <scope>NUCLEOTIDE SEQUENCE [LARGE SCALE GENOMIC DNA]</scope>
    <source>
        <strain evidence="4 5">Cm c5</strain>
    </source>
</reference>
<organism evidence="4 5">
    <name type="scientific">Chondromyces crocatus</name>
    <dbReference type="NCBI Taxonomy" id="52"/>
    <lineage>
        <taxon>Bacteria</taxon>
        <taxon>Pseudomonadati</taxon>
        <taxon>Myxococcota</taxon>
        <taxon>Polyangia</taxon>
        <taxon>Polyangiales</taxon>
        <taxon>Polyangiaceae</taxon>
        <taxon>Chondromyces</taxon>
    </lineage>
</organism>
<evidence type="ECO:0000313" key="5">
    <source>
        <dbReference type="Proteomes" id="UP000067626"/>
    </source>
</evidence>
<evidence type="ECO:0000259" key="3">
    <source>
        <dbReference type="Pfam" id="PF07883"/>
    </source>
</evidence>
<dbReference type="InterPro" id="IPR013096">
    <property type="entry name" value="Cupin_2"/>
</dbReference>
<keyword evidence="2" id="KW-0732">Signal</keyword>
<feature type="compositionally biased region" description="Low complexity" evidence="1">
    <location>
        <begin position="24"/>
        <end position="43"/>
    </location>
</feature>
<gene>
    <name evidence="4" type="ORF">CMC5_047320</name>
</gene>
<name>A0A0K1EI93_CHOCO</name>
<feature type="chain" id="PRO_5005459505" description="Cupin type-2 domain-containing protein" evidence="2">
    <location>
        <begin position="21"/>
        <end position="161"/>
    </location>
</feature>
<accession>A0A0K1EI93</accession>
<dbReference type="CDD" id="cd02234">
    <property type="entry name" value="cupin_BLR7677-like"/>
    <property type="match status" value="1"/>
</dbReference>
<sequence length="161" mass="16683">MKISSRIALALALSLSAGCAAPLPPADAASSPPVASPPADAKPSTPPANGTAASSQVQVLMTHALPEGPMTEGRVLVVDFPPGAENHAHHHEGAVFAYVLEGTVVSALGDEPEVRYTQGQTWYENPRQVHRVSKNGSATARARLLVVYLTQPGAPVLVVEP</sequence>
<dbReference type="AlphaFoldDB" id="A0A0K1EI93"/>
<keyword evidence="5" id="KW-1185">Reference proteome</keyword>
<proteinExistence type="predicted"/>
<feature type="domain" description="Cupin type-2" evidence="3">
    <location>
        <begin position="77"/>
        <end position="148"/>
    </location>
</feature>
<dbReference type="InterPro" id="IPR014710">
    <property type="entry name" value="RmlC-like_jellyroll"/>
</dbReference>
<feature type="signal peptide" evidence="2">
    <location>
        <begin position="1"/>
        <end position="20"/>
    </location>
</feature>
<dbReference type="STRING" id="52.CMC5_047320"/>
<dbReference type="EMBL" id="CP012159">
    <property type="protein sequence ID" value="AKT40576.1"/>
    <property type="molecule type" value="Genomic_DNA"/>
</dbReference>
<dbReference type="PROSITE" id="PS51257">
    <property type="entry name" value="PROKAR_LIPOPROTEIN"/>
    <property type="match status" value="1"/>
</dbReference>
<dbReference type="SUPFAM" id="SSF51182">
    <property type="entry name" value="RmlC-like cupins"/>
    <property type="match status" value="1"/>
</dbReference>
<dbReference type="Gene3D" id="2.60.120.10">
    <property type="entry name" value="Jelly Rolls"/>
    <property type="match status" value="1"/>
</dbReference>
<dbReference type="PANTHER" id="PTHR38599:SF1">
    <property type="entry name" value="CUPIN DOMAIN PROTEIN (AFU_ORTHOLOGUE AFUA_3G13620)"/>
    <property type="match status" value="1"/>
</dbReference>
<dbReference type="InterPro" id="IPR011051">
    <property type="entry name" value="RmlC_Cupin_sf"/>
</dbReference>
<dbReference type="PANTHER" id="PTHR38599">
    <property type="entry name" value="CUPIN DOMAIN PROTEIN (AFU_ORTHOLOGUE AFUA_3G13620)"/>
    <property type="match status" value="1"/>
</dbReference>
<evidence type="ECO:0000256" key="2">
    <source>
        <dbReference type="SAM" id="SignalP"/>
    </source>
</evidence>
<dbReference type="Proteomes" id="UP000067626">
    <property type="component" value="Chromosome"/>
</dbReference>
<dbReference type="Pfam" id="PF07883">
    <property type="entry name" value="Cupin_2"/>
    <property type="match status" value="1"/>
</dbReference>
<dbReference type="RefSeq" id="WP_050432490.1">
    <property type="nucleotide sequence ID" value="NZ_CP012159.1"/>
</dbReference>
<evidence type="ECO:0000313" key="4">
    <source>
        <dbReference type="EMBL" id="AKT40576.1"/>
    </source>
</evidence>
<dbReference type="KEGG" id="ccro:CMC5_047320"/>
<protein>
    <recommendedName>
        <fullName evidence="3">Cupin type-2 domain-containing protein</fullName>
    </recommendedName>
</protein>